<comment type="caution">
    <text evidence="3">The sequence shown here is derived from an EMBL/GenBank/DDBJ whole genome shotgun (WGS) entry which is preliminary data.</text>
</comment>
<feature type="compositionally biased region" description="Basic and acidic residues" evidence="2">
    <location>
        <begin position="204"/>
        <end position="226"/>
    </location>
</feature>
<sequence>MANDGEDHAFVADEEAPTEFALMANTSTKSKVFDNSLYSKDCKKNNDSLNKSRLVEYKEREVKYIEKIKTLEFYSESNKRCIETLKKNLETLKQEKEGVDGKLAGLLTVLKDLDNLIKSQRSDKNNKGLGYTVVLPPPVQLYLSPKKDLSWTGLPECTDDTVTDYSKPSPTVEITSEENQNRNPSISKNVASPITPKPFIKFVKPKDSQSESKTDKKETPKKLPVK</sequence>
<organism evidence="3">
    <name type="scientific">Tanacetum cinerariifolium</name>
    <name type="common">Dalmatian daisy</name>
    <name type="synonym">Chrysanthemum cinerariifolium</name>
    <dbReference type="NCBI Taxonomy" id="118510"/>
    <lineage>
        <taxon>Eukaryota</taxon>
        <taxon>Viridiplantae</taxon>
        <taxon>Streptophyta</taxon>
        <taxon>Embryophyta</taxon>
        <taxon>Tracheophyta</taxon>
        <taxon>Spermatophyta</taxon>
        <taxon>Magnoliopsida</taxon>
        <taxon>eudicotyledons</taxon>
        <taxon>Gunneridae</taxon>
        <taxon>Pentapetalae</taxon>
        <taxon>asterids</taxon>
        <taxon>campanulids</taxon>
        <taxon>Asterales</taxon>
        <taxon>Asteraceae</taxon>
        <taxon>Asteroideae</taxon>
        <taxon>Anthemideae</taxon>
        <taxon>Anthemidinae</taxon>
        <taxon>Tanacetum</taxon>
    </lineage>
</organism>
<protein>
    <submittedName>
        <fullName evidence="3">Uncharacterized protein</fullName>
    </submittedName>
</protein>
<evidence type="ECO:0000256" key="1">
    <source>
        <dbReference type="SAM" id="Coils"/>
    </source>
</evidence>
<evidence type="ECO:0000313" key="3">
    <source>
        <dbReference type="EMBL" id="GFB30496.1"/>
    </source>
</evidence>
<keyword evidence="1" id="KW-0175">Coiled coil</keyword>
<reference evidence="3" key="1">
    <citation type="journal article" date="2019" name="Sci. Rep.">
        <title>Draft genome of Tanacetum cinerariifolium, the natural source of mosquito coil.</title>
        <authorList>
            <person name="Yamashiro T."/>
            <person name="Shiraishi A."/>
            <person name="Satake H."/>
            <person name="Nakayama K."/>
        </authorList>
    </citation>
    <scope>NUCLEOTIDE SEQUENCE</scope>
</reference>
<feature type="coiled-coil region" evidence="1">
    <location>
        <begin position="75"/>
        <end position="102"/>
    </location>
</feature>
<accession>A0A699L8F1</accession>
<gene>
    <name evidence="3" type="ORF">Tci_702467</name>
</gene>
<feature type="compositionally biased region" description="Polar residues" evidence="2">
    <location>
        <begin position="163"/>
        <end position="192"/>
    </location>
</feature>
<dbReference type="EMBL" id="BKCJ010597626">
    <property type="protein sequence ID" value="GFB30496.1"/>
    <property type="molecule type" value="Genomic_DNA"/>
</dbReference>
<dbReference type="AlphaFoldDB" id="A0A699L8F1"/>
<feature type="region of interest" description="Disordered" evidence="2">
    <location>
        <begin position="161"/>
        <end position="226"/>
    </location>
</feature>
<proteinExistence type="predicted"/>
<evidence type="ECO:0000256" key="2">
    <source>
        <dbReference type="SAM" id="MobiDB-lite"/>
    </source>
</evidence>
<name>A0A699L8F1_TANCI</name>